<dbReference type="GO" id="GO:0015074">
    <property type="term" value="P:DNA integration"/>
    <property type="evidence" value="ECO:0007669"/>
    <property type="project" value="UniProtKB-KW"/>
</dbReference>
<organism evidence="6 7">
    <name type="scientific">Rhodovastum atsumiense</name>
    <dbReference type="NCBI Taxonomy" id="504468"/>
    <lineage>
        <taxon>Bacteria</taxon>
        <taxon>Pseudomonadati</taxon>
        <taxon>Pseudomonadota</taxon>
        <taxon>Alphaproteobacteria</taxon>
        <taxon>Acetobacterales</taxon>
        <taxon>Acetobacteraceae</taxon>
        <taxon>Rhodovastum</taxon>
    </lineage>
</organism>
<comment type="caution">
    <text evidence="6">The sequence shown here is derived from an EMBL/GenBank/DDBJ whole genome shotgun (WGS) entry which is preliminary data.</text>
</comment>
<accession>A0A5M6IIK3</accession>
<gene>
    <name evidence="6" type="ORF">F1189_30615</name>
</gene>
<evidence type="ECO:0000313" key="7">
    <source>
        <dbReference type="Proteomes" id="UP000325255"/>
    </source>
</evidence>
<dbReference type="GO" id="GO:0003677">
    <property type="term" value="F:DNA binding"/>
    <property type="evidence" value="ECO:0007669"/>
    <property type="project" value="UniProtKB-KW"/>
</dbReference>
<sequence length="321" mass="35615">MTPALSMLSLAQAYLDERRRFGFVLATSGAHLLNFARFADRTGHRGPLTVQLMMDWAQGEAKRANPANWARRLGILRPFARYRALVESGTEVPCADVFNHKRRRPTPHIYTVAEIADLLAAARRLPPTGTLRPLTYETFFGLVAATGLRLSEALRLRCGDFDADGGTLTIRQTKFCKSRLVPLHPTTIAAVSQYLLARQRFISAEPNAPLFVSLSGTALAKKTVHCVFARLRAELGWVARGTLPMPRIHDLRHSFVCRRVTLWHETGADIDNAMLALSTYVGHTKVSDTYWYLTAVPDLMAVAGKRFEMFAAADAGEAKHG</sequence>
<dbReference type="EMBL" id="VWPK01000106">
    <property type="protein sequence ID" value="KAA5608101.1"/>
    <property type="molecule type" value="Genomic_DNA"/>
</dbReference>
<proteinExistence type="inferred from homology"/>
<feature type="domain" description="Tyr recombinase" evidence="5">
    <location>
        <begin position="105"/>
        <end position="305"/>
    </location>
</feature>
<evidence type="ECO:0000256" key="1">
    <source>
        <dbReference type="ARBA" id="ARBA00008857"/>
    </source>
</evidence>
<dbReference type="PROSITE" id="PS51898">
    <property type="entry name" value="TYR_RECOMBINASE"/>
    <property type="match status" value="1"/>
</dbReference>
<dbReference type="AlphaFoldDB" id="A0A5M6IIK3"/>
<keyword evidence="4" id="KW-0233">DNA recombination</keyword>
<dbReference type="InterPro" id="IPR011010">
    <property type="entry name" value="DNA_brk_join_enz"/>
</dbReference>
<dbReference type="Pfam" id="PF00589">
    <property type="entry name" value="Phage_integrase"/>
    <property type="match status" value="1"/>
</dbReference>
<dbReference type="Gene3D" id="1.10.443.10">
    <property type="entry name" value="Intergrase catalytic core"/>
    <property type="match status" value="1"/>
</dbReference>
<dbReference type="PANTHER" id="PTHR30349:SF41">
    <property type="entry name" value="INTEGRASE_RECOMBINASE PROTEIN MJ0367-RELATED"/>
    <property type="match status" value="1"/>
</dbReference>
<evidence type="ECO:0000256" key="2">
    <source>
        <dbReference type="ARBA" id="ARBA00022908"/>
    </source>
</evidence>
<dbReference type="InterPro" id="IPR013762">
    <property type="entry name" value="Integrase-like_cat_sf"/>
</dbReference>
<evidence type="ECO:0000259" key="5">
    <source>
        <dbReference type="PROSITE" id="PS51898"/>
    </source>
</evidence>
<dbReference type="InterPro" id="IPR050090">
    <property type="entry name" value="Tyrosine_recombinase_XerCD"/>
</dbReference>
<evidence type="ECO:0000313" key="6">
    <source>
        <dbReference type="EMBL" id="KAA5608101.1"/>
    </source>
</evidence>
<dbReference type="PANTHER" id="PTHR30349">
    <property type="entry name" value="PHAGE INTEGRASE-RELATED"/>
    <property type="match status" value="1"/>
</dbReference>
<dbReference type="SUPFAM" id="SSF56349">
    <property type="entry name" value="DNA breaking-rejoining enzymes"/>
    <property type="match status" value="1"/>
</dbReference>
<dbReference type="InterPro" id="IPR002104">
    <property type="entry name" value="Integrase_catalytic"/>
</dbReference>
<evidence type="ECO:0000256" key="3">
    <source>
        <dbReference type="ARBA" id="ARBA00023125"/>
    </source>
</evidence>
<name>A0A5M6IIK3_9PROT</name>
<keyword evidence="7" id="KW-1185">Reference proteome</keyword>
<dbReference type="RefSeq" id="WP_150045664.1">
    <property type="nucleotide sequence ID" value="NZ_OW485603.1"/>
</dbReference>
<comment type="similarity">
    <text evidence="1">Belongs to the 'phage' integrase family.</text>
</comment>
<reference evidence="6 7" key="1">
    <citation type="submission" date="2019-09" db="EMBL/GenBank/DDBJ databases">
        <title>Genome sequence of Rhodovastum atsumiense, a diverse member of the Acetobacteraceae family of non-sulfur purple photosynthetic bacteria.</title>
        <authorList>
            <person name="Meyer T."/>
            <person name="Kyndt J."/>
        </authorList>
    </citation>
    <scope>NUCLEOTIDE SEQUENCE [LARGE SCALE GENOMIC DNA]</scope>
    <source>
        <strain evidence="6 7">DSM 21279</strain>
    </source>
</reference>
<dbReference type="Proteomes" id="UP000325255">
    <property type="component" value="Unassembled WGS sequence"/>
</dbReference>
<dbReference type="CDD" id="cd00797">
    <property type="entry name" value="INT_RitB_C_like"/>
    <property type="match status" value="1"/>
</dbReference>
<dbReference type="OrthoDB" id="5464621at2"/>
<evidence type="ECO:0000256" key="4">
    <source>
        <dbReference type="ARBA" id="ARBA00023172"/>
    </source>
</evidence>
<protein>
    <submittedName>
        <fullName evidence="6">Tyrosine-type recombinase/integrase</fullName>
    </submittedName>
</protein>
<keyword evidence="3" id="KW-0238">DNA-binding</keyword>
<dbReference type="GO" id="GO:0006310">
    <property type="term" value="P:DNA recombination"/>
    <property type="evidence" value="ECO:0007669"/>
    <property type="project" value="UniProtKB-KW"/>
</dbReference>
<keyword evidence="2" id="KW-0229">DNA integration</keyword>